<evidence type="ECO:0000313" key="2">
    <source>
        <dbReference type="Proteomes" id="UP000020681"/>
    </source>
</evidence>
<comment type="caution">
    <text evidence="1">The sequence shown here is derived from an EMBL/GenBank/DDBJ whole genome shotgun (WGS) entry which is preliminary data.</text>
</comment>
<keyword evidence="2" id="KW-1185">Reference proteome</keyword>
<proteinExistence type="predicted"/>
<reference evidence="1 2" key="1">
    <citation type="submission" date="2014-01" db="EMBL/GenBank/DDBJ databases">
        <authorList>
            <person name="Dobos K."/>
            <person name="Lenaerts A."/>
            <person name="Ordway D."/>
            <person name="DeGroote M.A."/>
            <person name="Parker T."/>
            <person name="Sizemore C."/>
            <person name="Tallon L.J."/>
            <person name="Sadzewicz L.K."/>
            <person name="Sengamalay N."/>
            <person name="Fraser C.M."/>
            <person name="Hine E."/>
            <person name="Shefchek K.A."/>
            <person name="Das S.P."/>
            <person name="Tettelin H."/>
        </authorList>
    </citation>
    <scope>NUCLEOTIDE SEQUENCE [LARGE SCALE GENOMIC DNA]</scope>
    <source>
        <strain evidence="1 2">Harvey</strain>
    </source>
</reference>
<sequence length="47" mass="4977">MRCRQLPHPKGFSYSQLQLSGGNTMDLYNLHANTGGGVLAQGSGVVD</sequence>
<dbReference type="Proteomes" id="UP000020681">
    <property type="component" value="Unassembled WGS sequence"/>
</dbReference>
<name>A0ABN0RAY9_MYCUL</name>
<organism evidence="1 2">
    <name type="scientific">Mycobacterium ulcerans str. Harvey</name>
    <dbReference type="NCBI Taxonomy" id="1299332"/>
    <lineage>
        <taxon>Bacteria</taxon>
        <taxon>Bacillati</taxon>
        <taxon>Actinomycetota</taxon>
        <taxon>Actinomycetes</taxon>
        <taxon>Mycobacteriales</taxon>
        <taxon>Mycobacteriaceae</taxon>
        <taxon>Mycobacterium</taxon>
        <taxon>Mycobacterium ulcerans group</taxon>
    </lineage>
</organism>
<gene>
    <name evidence="1" type="ORF">I551_8466</name>
</gene>
<dbReference type="EMBL" id="JAOL01000004">
    <property type="protein sequence ID" value="EUA94275.1"/>
    <property type="molecule type" value="Genomic_DNA"/>
</dbReference>
<protein>
    <submittedName>
        <fullName evidence="1">Uncharacterized protein</fullName>
    </submittedName>
</protein>
<evidence type="ECO:0000313" key="1">
    <source>
        <dbReference type="EMBL" id="EUA94275.1"/>
    </source>
</evidence>
<accession>A0ABN0RAY9</accession>